<accession>A0A0R2MQ89</accession>
<dbReference type="EMBL" id="JQCE01000060">
    <property type="protein sequence ID" value="KRO15780.1"/>
    <property type="molecule type" value="Genomic_DNA"/>
</dbReference>
<dbReference type="Pfam" id="PF05037">
    <property type="entry name" value="DUF669"/>
    <property type="match status" value="1"/>
</dbReference>
<dbReference type="PATRIC" id="fig|1293598.4.peg.2239"/>
<protein>
    <recommendedName>
        <fullName evidence="4">Single-stranded DNA-binding protein</fullName>
    </recommendedName>
</protein>
<keyword evidence="3" id="KW-1185">Reference proteome</keyword>
<evidence type="ECO:0008006" key="4">
    <source>
        <dbReference type="Google" id="ProtNLM"/>
    </source>
</evidence>
<dbReference type="AlphaFoldDB" id="A0A0R2MQ89"/>
<evidence type="ECO:0000313" key="2">
    <source>
        <dbReference type="EMBL" id="KRO15780.1"/>
    </source>
</evidence>
<feature type="region of interest" description="Disordered" evidence="1">
    <location>
        <begin position="87"/>
        <end position="144"/>
    </location>
</feature>
<gene>
    <name evidence="2" type="ORF">IV56_GL002141</name>
</gene>
<reference evidence="2 3" key="1">
    <citation type="journal article" date="2015" name="Genome Announc.">
        <title>Expanding the biotechnology potential of lactobacilli through comparative genomics of 213 strains and associated genera.</title>
        <authorList>
            <person name="Sun Z."/>
            <person name="Harris H.M."/>
            <person name="McCann A."/>
            <person name="Guo C."/>
            <person name="Argimon S."/>
            <person name="Zhang W."/>
            <person name="Yang X."/>
            <person name="Jeffery I.B."/>
            <person name="Cooney J.C."/>
            <person name="Kagawa T.F."/>
            <person name="Liu W."/>
            <person name="Song Y."/>
            <person name="Salvetti E."/>
            <person name="Wrobel A."/>
            <person name="Rasinkangas P."/>
            <person name="Parkhill J."/>
            <person name="Rea M.C."/>
            <person name="O'Sullivan O."/>
            <person name="Ritari J."/>
            <person name="Douillard F.P."/>
            <person name="Paul Ross R."/>
            <person name="Yang R."/>
            <person name="Briner A.E."/>
            <person name="Felis G.E."/>
            <person name="de Vos W.M."/>
            <person name="Barrangou R."/>
            <person name="Klaenhammer T.R."/>
            <person name="Caufield P.W."/>
            <person name="Cui Y."/>
            <person name="Zhang H."/>
            <person name="O'Toole P.W."/>
        </authorList>
    </citation>
    <scope>NUCLEOTIDE SEQUENCE [LARGE SCALE GENOMIC DNA]</scope>
    <source>
        <strain evidence="2 3">DSM 24301</strain>
    </source>
</reference>
<dbReference type="InterPro" id="IPR007731">
    <property type="entry name" value="DUF669"/>
</dbReference>
<dbReference type="STRING" id="1293598.IV56_GL002141"/>
<feature type="compositionally biased region" description="Polar residues" evidence="1">
    <location>
        <begin position="105"/>
        <end position="116"/>
    </location>
</feature>
<evidence type="ECO:0000313" key="3">
    <source>
        <dbReference type="Proteomes" id="UP000050969"/>
    </source>
</evidence>
<comment type="caution">
    <text evidence="2">The sequence shown here is derived from an EMBL/GenBank/DDBJ whole genome shotgun (WGS) entry which is preliminary data.</text>
</comment>
<organism evidence="2 3">
    <name type="scientific">Lacticaseibacillus saniviri JCM 17471 = DSM 24301</name>
    <dbReference type="NCBI Taxonomy" id="1293598"/>
    <lineage>
        <taxon>Bacteria</taxon>
        <taxon>Bacillati</taxon>
        <taxon>Bacillota</taxon>
        <taxon>Bacilli</taxon>
        <taxon>Lactobacillales</taxon>
        <taxon>Lactobacillaceae</taxon>
        <taxon>Lacticaseibacillus</taxon>
    </lineage>
</organism>
<proteinExistence type="predicted"/>
<name>A0A0R2MQ89_9LACO</name>
<sequence length="144" mass="16232">MIQMNYIVRDDVEQPGQGNEIRFDNFVLTNSSAWRRNSLIKATNAYPNGFDFGTPENWAEEMLGKPIKVTVEMETFNGKSNAKIKRFDKSDFPMTIQPQVKHHQQASNQQMGQANASKPPVSSPDPFANNNGQPIDISDDDLPF</sequence>
<evidence type="ECO:0000256" key="1">
    <source>
        <dbReference type="SAM" id="MobiDB-lite"/>
    </source>
</evidence>
<dbReference type="Proteomes" id="UP000050969">
    <property type="component" value="Unassembled WGS sequence"/>
</dbReference>